<dbReference type="SUPFAM" id="SSF63737">
    <property type="entry name" value="Leukotriene A4 hydrolase N-terminal domain"/>
    <property type="match status" value="1"/>
</dbReference>
<comment type="subcellular location">
    <subcellularLocation>
        <location evidence="2">Cell membrane</location>
        <topology evidence="2">Lipid-anchor</topology>
        <topology evidence="2">GPI-anchor</topology>
    </subcellularLocation>
    <subcellularLocation>
        <location evidence="1 16">Cytoplasm</location>
    </subcellularLocation>
</comment>
<dbReference type="GO" id="GO:0098552">
    <property type="term" value="C:side of membrane"/>
    <property type="evidence" value="ECO:0007669"/>
    <property type="project" value="UniProtKB-KW"/>
</dbReference>
<dbReference type="GO" id="GO:0004301">
    <property type="term" value="F:epoxide hydrolase activity"/>
    <property type="evidence" value="ECO:0007669"/>
    <property type="project" value="TreeGrafter"/>
</dbReference>
<dbReference type="UniPathway" id="UPA00878"/>
<feature type="binding site" evidence="14">
    <location>
        <begin position="569"/>
        <end position="571"/>
    </location>
    <ligand>
        <name>a peptide</name>
        <dbReference type="ChEBI" id="CHEBI:60466"/>
    </ligand>
</feature>
<dbReference type="InterPro" id="IPR012777">
    <property type="entry name" value="LTA4H"/>
</dbReference>
<evidence type="ECO:0000259" key="17">
    <source>
        <dbReference type="SMART" id="SM01263"/>
    </source>
</evidence>
<keyword evidence="6" id="KW-0325">Glycoprotein</keyword>
<feature type="binding site" evidence="15">
    <location>
        <position position="301"/>
    </location>
    <ligand>
        <name>Zn(2+)</name>
        <dbReference type="ChEBI" id="CHEBI:29105"/>
        <note>catalytic</note>
    </ligand>
</feature>
<dbReference type="RefSeq" id="XP_026284972.1">
    <property type="nucleotide sequence ID" value="XM_026429187.2"/>
</dbReference>
<keyword evidence="8 15" id="KW-0479">Metal-binding</keyword>
<comment type="catalytic activity">
    <reaction evidence="16">
        <text>leukotriene A4 + H2O = leukotriene B4</text>
        <dbReference type="Rhea" id="RHEA:22324"/>
        <dbReference type="ChEBI" id="CHEBI:15377"/>
        <dbReference type="ChEBI" id="CHEBI:57461"/>
        <dbReference type="ChEBI" id="CHEBI:57463"/>
        <dbReference type="EC" id="3.3.2.6"/>
    </reaction>
</comment>
<keyword evidence="7 16" id="KW-0645">Protease</keyword>
<accession>A0A6J1SVR7</accession>
<keyword evidence="9 16" id="KW-0378">Hydrolase</keyword>
<dbReference type="SUPFAM" id="SSF55486">
    <property type="entry name" value="Metalloproteases ('zincins'), catalytic domain"/>
    <property type="match status" value="1"/>
</dbReference>
<feature type="active site" description="Proton donor" evidence="13">
    <location>
        <position position="389"/>
    </location>
</feature>
<comment type="pathway">
    <text evidence="3 16">Lipid metabolism; leukotriene B4 biosynthesis.</text>
</comment>
<dbReference type="InterPro" id="IPR042097">
    <property type="entry name" value="Aminopeptidase_N-like_N_sf"/>
</dbReference>
<dbReference type="GO" id="GO:0006508">
    <property type="term" value="P:proteolysis"/>
    <property type="evidence" value="ECO:0007669"/>
    <property type="project" value="UniProtKB-KW"/>
</dbReference>
<dbReference type="Gene3D" id="3.30.2010.30">
    <property type="match status" value="1"/>
</dbReference>
<dbReference type="InterPro" id="IPR014782">
    <property type="entry name" value="Peptidase_M1_dom"/>
</dbReference>
<dbReference type="Pfam" id="PF17900">
    <property type="entry name" value="Peptidase_M1_N"/>
    <property type="match status" value="1"/>
</dbReference>
<dbReference type="AlphaFoldDB" id="A0A6J1SVR7"/>
<feature type="binding site" evidence="15">
    <location>
        <position position="324"/>
    </location>
    <ligand>
        <name>Zn(2+)</name>
        <dbReference type="ChEBI" id="CHEBI:29105"/>
        <note>catalytic</note>
    </ligand>
</feature>
<dbReference type="InterPro" id="IPR038502">
    <property type="entry name" value="M1_LTA-4_hydro/amino_C_sf"/>
</dbReference>
<keyword evidence="16" id="KW-0434">Leukotriene biosynthesis</keyword>
<dbReference type="InterPro" id="IPR034015">
    <property type="entry name" value="M1_LTA4H"/>
</dbReference>
<dbReference type="EC" id="3.3.2.6" evidence="16"/>
<keyword evidence="11 16" id="KW-0482">Metalloprotease</keyword>
<evidence type="ECO:0000256" key="6">
    <source>
        <dbReference type="ARBA" id="ARBA00022622"/>
    </source>
</evidence>
<dbReference type="PANTHER" id="PTHR45726">
    <property type="entry name" value="LEUKOTRIENE A-4 HYDROLASE"/>
    <property type="match status" value="1"/>
</dbReference>
<keyword evidence="10 15" id="KW-0862">Zinc</keyword>
<dbReference type="GO" id="GO:0008270">
    <property type="term" value="F:zinc ion binding"/>
    <property type="evidence" value="ECO:0007669"/>
    <property type="project" value="InterPro"/>
</dbReference>
<keyword evidence="6" id="KW-0336">GPI-anchor</keyword>
<dbReference type="FunFam" id="1.10.390.10:FF:000003">
    <property type="entry name" value="Leukotriene A(4) hydrolase"/>
    <property type="match status" value="1"/>
</dbReference>
<dbReference type="InterPro" id="IPR015211">
    <property type="entry name" value="Peptidase_M1_C"/>
</dbReference>
<dbReference type="KEGG" id="foc:113210970"/>
<dbReference type="InterPro" id="IPR016024">
    <property type="entry name" value="ARM-type_fold"/>
</dbReference>
<evidence type="ECO:0000256" key="11">
    <source>
        <dbReference type="ARBA" id="ARBA00023049"/>
    </source>
</evidence>
<gene>
    <name evidence="19" type="primary">LOC113210970</name>
</gene>
<evidence type="ECO:0000256" key="9">
    <source>
        <dbReference type="ARBA" id="ARBA00022801"/>
    </source>
</evidence>
<dbReference type="InterPro" id="IPR001930">
    <property type="entry name" value="Peptidase_M1"/>
</dbReference>
<dbReference type="InterPro" id="IPR049980">
    <property type="entry name" value="LTA4H_cat"/>
</dbReference>
<dbReference type="GO" id="GO:0005829">
    <property type="term" value="C:cytosol"/>
    <property type="evidence" value="ECO:0007669"/>
    <property type="project" value="TreeGrafter"/>
</dbReference>
<reference evidence="19" key="1">
    <citation type="submission" date="2025-08" db="UniProtKB">
        <authorList>
            <consortium name="RefSeq"/>
        </authorList>
    </citation>
    <scope>IDENTIFICATION</scope>
    <source>
        <tissue evidence="19">Whole organism</tissue>
    </source>
</reference>
<organism evidence="18 19">
    <name type="scientific">Frankliniella occidentalis</name>
    <name type="common">Western flower thrips</name>
    <name type="synonym">Euthrips occidentalis</name>
    <dbReference type="NCBI Taxonomy" id="133901"/>
    <lineage>
        <taxon>Eukaryota</taxon>
        <taxon>Metazoa</taxon>
        <taxon>Ecdysozoa</taxon>
        <taxon>Arthropoda</taxon>
        <taxon>Hexapoda</taxon>
        <taxon>Insecta</taxon>
        <taxon>Pterygota</taxon>
        <taxon>Neoptera</taxon>
        <taxon>Paraneoptera</taxon>
        <taxon>Thysanoptera</taxon>
        <taxon>Terebrantia</taxon>
        <taxon>Thripoidea</taxon>
        <taxon>Thripidae</taxon>
        <taxon>Frankliniella</taxon>
    </lineage>
</organism>
<dbReference type="Gene3D" id="1.10.390.10">
    <property type="entry name" value="Neutral Protease Domain 2"/>
    <property type="match status" value="1"/>
</dbReference>
<dbReference type="FunFam" id="1.25.40.320:FF:000001">
    <property type="entry name" value="Leukotriene A(4) hydrolase"/>
    <property type="match status" value="1"/>
</dbReference>
<keyword evidence="12" id="KW-0449">Lipoprotein</keyword>
<dbReference type="FunFam" id="3.30.2010.30:FF:000001">
    <property type="entry name" value="Leukotriene A(4) hydrolase"/>
    <property type="match status" value="1"/>
</dbReference>
<dbReference type="SUPFAM" id="SSF48371">
    <property type="entry name" value="ARM repeat"/>
    <property type="match status" value="1"/>
</dbReference>
<evidence type="ECO:0000256" key="1">
    <source>
        <dbReference type="ARBA" id="ARBA00004496"/>
    </source>
</evidence>
<keyword evidence="6" id="KW-0472">Membrane</keyword>
<evidence type="ECO:0000256" key="16">
    <source>
        <dbReference type="RuleBase" id="RU361141"/>
    </source>
</evidence>
<dbReference type="InterPro" id="IPR045357">
    <property type="entry name" value="Aminopeptidase_N-like_N"/>
</dbReference>
<evidence type="ECO:0000256" key="12">
    <source>
        <dbReference type="ARBA" id="ARBA00023288"/>
    </source>
</evidence>
<dbReference type="Gene3D" id="2.60.40.1730">
    <property type="entry name" value="tricorn interacting facor f3 domain"/>
    <property type="match status" value="1"/>
</dbReference>
<dbReference type="NCBIfam" id="TIGR02411">
    <property type="entry name" value="leuko_A4_hydro"/>
    <property type="match status" value="1"/>
</dbReference>
<proteinExistence type="inferred from homology"/>
<keyword evidence="18" id="KW-1185">Reference proteome</keyword>
<dbReference type="PRINTS" id="PR00756">
    <property type="entry name" value="ALADIPTASE"/>
</dbReference>
<evidence type="ECO:0000256" key="2">
    <source>
        <dbReference type="ARBA" id="ARBA00004609"/>
    </source>
</evidence>
<evidence type="ECO:0000256" key="14">
    <source>
        <dbReference type="PIRSR" id="PIRSR612777-2"/>
    </source>
</evidence>
<keyword evidence="5 16" id="KW-0963">Cytoplasm</keyword>
<dbReference type="GO" id="GO:0070006">
    <property type="term" value="F:metalloaminopeptidase activity"/>
    <property type="evidence" value="ECO:0007669"/>
    <property type="project" value="UniProtKB-ARBA"/>
</dbReference>
<dbReference type="GO" id="GO:0004463">
    <property type="term" value="F:leukotriene-A4 hydrolase activity"/>
    <property type="evidence" value="ECO:0007669"/>
    <property type="project" value="UniProtKB-EC"/>
</dbReference>
<evidence type="ECO:0000256" key="3">
    <source>
        <dbReference type="ARBA" id="ARBA00004716"/>
    </source>
</evidence>
<dbReference type="OrthoDB" id="79562at2759"/>
<evidence type="ECO:0000256" key="7">
    <source>
        <dbReference type="ARBA" id="ARBA00022670"/>
    </source>
</evidence>
<dbReference type="GeneID" id="113210970"/>
<dbReference type="Gene3D" id="1.25.40.320">
    <property type="entry name" value="Peptidase M1, leukotriene A4 hydrolase/aminopeptidase C-terminal domain"/>
    <property type="match status" value="1"/>
</dbReference>
<dbReference type="GO" id="GO:0005886">
    <property type="term" value="C:plasma membrane"/>
    <property type="evidence" value="ECO:0007669"/>
    <property type="project" value="UniProtKB-SubCell"/>
</dbReference>
<evidence type="ECO:0000256" key="13">
    <source>
        <dbReference type="PIRSR" id="PIRSR612777-1"/>
    </source>
</evidence>
<comment type="similarity">
    <text evidence="4 16">Belongs to the peptidase M1 family.</text>
</comment>
<comment type="cofactor">
    <cofactor evidence="15 16">
        <name>Zn(2+)</name>
        <dbReference type="ChEBI" id="CHEBI:29105"/>
    </cofactor>
    <text evidence="15 16">Binds 1 zinc ion per subunit.</text>
</comment>
<dbReference type="GO" id="GO:0019370">
    <property type="term" value="P:leukotriene biosynthetic process"/>
    <property type="evidence" value="ECO:0007669"/>
    <property type="project" value="UniProtKB-KW"/>
</dbReference>
<sequence length="617" mass="69213">MGKQALSPGDPTSFSRPELVAVTHIHLSLDVDFKEKKLKGKADLTIDRRSQETTQLVLDSRDLSISNVKVQSTGQTLEYSLGSSIGTFGCSLTIQLPVEVPQGLVLSVEYETSSSASALQWLSAEQTVGKQHPYLFSQCQAIHARSMVPCQDTPSSKITYSAEISAPEALVVLMSALQDEAGRSLNSPRPGTKFHCFRQPVPIPTYLIAIAVGHLESRQIGPRSRVWSEKELVDRAAFEFDQTETFLQTAEQLCGPYVWGQYDLLVLPSSFPFGGMENPCITFVTPTLLAGDKSLANVVAHEIAHSWTGNLVTNRTFEDFWLNEGWTVFVERKIKGRVQGEAARQFCAIGGLKELHETVERRGSTDPLTCLVHDLRGVDPDDAFSSVPYEKGHTFLYYLEHQLGGPEAFEPFMKAYLDHFKFKSISTEDWKNFLYDFFPGKHSVLNGIDWDSWLRKPGMPPHIPSYDTSYSDACTALADRWRKWSESPPMPFNPADWGNLSSEQHVEVLAQLLAGPALTPSKVATLGVTYNLASSQNAEIRFRWIRLGLKARWQPAIAPALQFVTEQGRMKYVRPIYRDLYDWEEARPHAISTYKQNRSSMMYVSAHTVAKDLHLEE</sequence>
<dbReference type="GO" id="GO:0043171">
    <property type="term" value="P:peptide catabolic process"/>
    <property type="evidence" value="ECO:0007669"/>
    <property type="project" value="TreeGrafter"/>
</dbReference>
<evidence type="ECO:0000256" key="15">
    <source>
        <dbReference type="PIRSR" id="PIRSR612777-3"/>
    </source>
</evidence>
<dbReference type="Pfam" id="PF01433">
    <property type="entry name" value="Peptidase_M1"/>
    <property type="match status" value="1"/>
</dbReference>
<feature type="domain" description="Peptidase M1 leukotriene A4 hydrolase/aminopeptidase C-terminal" evidence="17">
    <location>
        <begin position="469"/>
        <end position="613"/>
    </location>
</feature>
<dbReference type="Pfam" id="PF09127">
    <property type="entry name" value="Leuk-A4-hydro_C"/>
    <property type="match status" value="1"/>
</dbReference>
<feature type="active site" description="Proton acceptor" evidence="13">
    <location>
        <position position="302"/>
    </location>
</feature>
<evidence type="ECO:0000256" key="5">
    <source>
        <dbReference type="ARBA" id="ARBA00022490"/>
    </source>
</evidence>
<dbReference type="SMART" id="SM01263">
    <property type="entry name" value="Leuk-A4-hydro_C"/>
    <property type="match status" value="1"/>
</dbReference>
<dbReference type="CDD" id="cd09599">
    <property type="entry name" value="M1_LTA4H"/>
    <property type="match status" value="1"/>
</dbReference>
<evidence type="ECO:0000313" key="18">
    <source>
        <dbReference type="Proteomes" id="UP000504606"/>
    </source>
</evidence>
<evidence type="ECO:0000256" key="10">
    <source>
        <dbReference type="ARBA" id="ARBA00022833"/>
    </source>
</evidence>
<feature type="binding site" evidence="14">
    <location>
        <begin position="138"/>
        <end position="140"/>
    </location>
    <ligand>
        <name>a peptide</name>
        <dbReference type="ChEBI" id="CHEBI:60466"/>
    </ligand>
</feature>
<evidence type="ECO:0000256" key="8">
    <source>
        <dbReference type="ARBA" id="ARBA00022723"/>
    </source>
</evidence>
<dbReference type="PANTHER" id="PTHR45726:SF3">
    <property type="entry name" value="LEUKOTRIENE A-4 HYDROLASE"/>
    <property type="match status" value="1"/>
</dbReference>
<dbReference type="InterPro" id="IPR027268">
    <property type="entry name" value="Peptidase_M4/M1_CTD_sf"/>
</dbReference>
<evidence type="ECO:0000313" key="19">
    <source>
        <dbReference type="RefSeq" id="XP_026284972.1"/>
    </source>
</evidence>
<name>A0A6J1SVR7_FRAOC</name>
<protein>
    <recommendedName>
        <fullName evidence="16">Leukotriene A(4) hydrolase</fullName>
        <shortName evidence="16">LTA-4 hydrolase</shortName>
        <ecNumber evidence="16">3.3.2.6</ecNumber>
    </recommendedName>
</protein>
<evidence type="ECO:0000256" key="4">
    <source>
        <dbReference type="ARBA" id="ARBA00010136"/>
    </source>
</evidence>
<dbReference type="FunFam" id="2.60.40.1730:FF:000004">
    <property type="entry name" value="Leukotriene A(4) hydrolase"/>
    <property type="match status" value="1"/>
</dbReference>
<feature type="binding site" evidence="15">
    <location>
        <position position="305"/>
    </location>
    <ligand>
        <name>Zn(2+)</name>
        <dbReference type="ChEBI" id="CHEBI:29105"/>
        <note>catalytic</note>
    </ligand>
</feature>
<dbReference type="Proteomes" id="UP000504606">
    <property type="component" value="Unplaced"/>
</dbReference>
<feature type="binding site" evidence="14">
    <location>
        <begin position="272"/>
        <end position="277"/>
    </location>
    <ligand>
        <name>a peptide</name>
        <dbReference type="ChEBI" id="CHEBI:60466"/>
    </ligand>
</feature>